<keyword evidence="3" id="KW-1185">Reference proteome</keyword>
<protein>
    <submittedName>
        <fullName evidence="2">Uncharacterized protein</fullName>
    </submittedName>
</protein>
<evidence type="ECO:0000313" key="2">
    <source>
        <dbReference type="EMBL" id="GFR89933.1"/>
    </source>
</evidence>
<reference evidence="2 3" key="1">
    <citation type="journal article" date="2021" name="Elife">
        <title>Chloroplast acquisition without the gene transfer in kleptoplastic sea slugs, Plakobranchus ocellatus.</title>
        <authorList>
            <person name="Maeda T."/>
            <person name="Takahashi S."/>
            <person name="Yoshida T."/>
            <person name="Shimamura S."/>
            <person name="Takaki Y."/>
            <person name="Nagai Y."/>
            <person name="Toyoda A."/>
            <person name="Suzuki Y."/>
            <person name="Arimoto A."/>
            <person name="Ishii H."/>
            <person name="Satoh N."/>
            <person name="Nishiyama T."/>
            <person name="Hasebe M."/>
            <person name="Maruyama T."/>
            <person name="Minagawa J."/>
            <person name="Obokata J."/>
            <person name="Shigenobu S."/>
        </authorList>
    </citation>
    <scope>NUCLEOTIDE SEQUENCE [LARGE SCALE GENOMIC DNA]</scope>
</reference>
<dbReference type="EMBL" id="BMAT01008641">
    <property type="protein sequence ID" value="GFR89933.1"/>
    <property type="molecule type" value="Genomic_DNA"/>
</dbReference>
<name>A0AAV4GVI4_9GAST</name>
<dbReference type="Proteomes" id="UP000762676">
    <property type="component" value="Unassembled WGS sequence"/>
</dbReference>
<feature type="region of interest" description="Disordered" evidence="1">
    <location>
        <begin position="1"/>
        <end position="44"/>
    </location>
</feature>
<dbReference type="AlphaFoldDB" id="A0AAV4GVI4"/>
<sequence length="75" mass="8191">MRSQSPGMGSGGHARCHNQPSGSSQHPPSDFQPEAREHRTHGLLKGYQLASGIPRLPKMSSRCRVQEQAVLITDD</sequence>
<organism evidence="2 3">
    <name type="scientific">Elysia marginata</name>
    <dbReference type="NCBI Taxonomy" id="1093978"/>
    <lineage>
        <taxon>Eukaryota</taxon>
        <taxon>Metazoa</taxon>
        <taxon>Spiralia</taxon>
        <taxon>Lophotrochozoa</taxon>
        <taxon>Mollusca</taxon>
        <taxon>Gastropoda</taxon>
        <taxon>Heterobranchia</taxon>
        <taxon>Euthyneura</taxon>
        <taxon>Panpulmonata</taxon>
        <taxon>Sacoglossa</taxon>
        <taxon>Placobranchoidea</taxon>
        <taxon>Plakobranchidae</taxon>
        <taxon>Elysia</taxon>
    </lineage>
</organism>
<gene>
    <name evidence="2" type="ORF">ElyMa_004291900</name>
</gene>
<evidence type="ECO:0000256" key="1">
    <source>
        <dbReference type="SAM" id="MobiDB-lite"/>
    </source>
</evidence>
<proteinExistence type="predicted"/>
<evidence type="ECO:0000313" key="3">
    <source>
        <dbReference type="Proteomes" id="UP000762676"/>
    </source>
</evidence>
<feature type="compositionally biased region" description="Polar residues" evidence="1">
    <location>
        <begin position="18"/>
        <end position="27"/>
    </location>
</feature>
<accession>A0AAV4GVI4</accession>
<comment type="caution">
    <text evidence="2">The sequence shown here is derived from an EMBL/GenBank/DDBJ whole genome shotgun (WGS) entry which is preliminary data.</text>
</comment>